<proteinExistence type="predicted"/>
<reference evidence="1" key="1">
    <citation type="submission" date="2017-07" db="EMBL/GenBank/DDBJ databases">
        <authorList>
            <person name="Mikheyev A."/>
            <person name="Grau M."/>
        </authorList>
    </citation>
    <scope>NUCLEOTIDE SEQUENCE</scope>
    <source>
        <tissue evidence="1">Venom_gland</tissue>
    </source>
</reference>
<organism evidence="1">
    <name type="scientific">Micrurus surinamensis</name>
    <name type="common">Surinam coral snake</name>
    <dbReference type="NCBI Taxonomy" id="129470"/>
    <lineage>
        <taxon>Eukaryota</taxon>
        <taxon>Metazoa</taxon>
        <taxon>Chordata</taxon>
        <taxon>Craniata</taxon>
        <taxon>Vertebrata</taxon>
        <taxon>Euteleostomi</taxon>
        <taxon>Lepidosauria</taxon>
        <taxon>Squamata</taxon>
        <taxon>Bifurcata</taxon>
        <taxon>Unidentata</taxon>
        <taxon>Episquamata</taxon>
        <taxon>Toxicofera</taxon>
        <taxon>Serpentes</taxon>
        <taxon>Colubroidea</taxon>
        <taxon>Elapidae</taxon>
        <taxon>Elapinae</taxon>
        <taxon>Micrurus</taxon>
    </lineage>
</organism>
<dbReference type="AlphaFoldDB" id="A0A2D4PDF7"/>
<reference evidence="1" key="2">
    <citation type="submission" date="2017-11" db="EMBL/GenBank/DDBJ databases">
        <title>Coralsnake Venomics: Analyses of Venom Gland Transcriptomes and Proteomes of Six Brazilian Taxa.</title>
        <authorList>
            <person name="Aird S.D."/>
            <person name="Jorge da Silva N."/>
            <person name="Qiu L."/>
            <person name="Villar-Briones A."/>
            <person name="Aparecida-Saddi V."/>
            <person name="Campos-Telles M.P."/>
            <person name="Grau M."/>
            <person name="Mikheyev A.S."/>
        </authorList>
    </citation>
    <scope>NUCLEOTIDE SEQUENCE</scope>
    <source>
        <tissue evidence="1">Venom_gland</tissue>
    </source>
</reference>
<evidence type="ECO:0000313" key="1">
    <source>
        <dbReference type="EMBL" id="LAB55133.1"/>
    </source>
</evidence>
<protein>
    <submittedName>
        <fullName evidence="1">Uncharacterized protein</fullName>
    </submittedName>
</protein>
<name>A0A2D4PDF7_MICSU</name>
<sequence>MKINSGKSTAAFSTLKNPCLKSWRIYLAQYSAYHTCAFGAWHPDSNIVSYKPRNPLFNPANMSANISELSKSRKTSRRQEKRYSRQLNYGCHLMSIQSPAAHIKQSFSASAIECGIVTYIFYMCV</sequence>
<accession>A0A2D4PDF7</accession>
<dbReference type="EMBL" id="IACN01067611">
    <property type="protein sequence ID" value="LAB55133.1"/>
    <property type="molecule type" value="Transcribed_RNA"/>
</dbReference>